<dbReference type="CTD" id="78777935"/>
<dbReference type="KEGG" id="crq:GCK72_025603"/>
<reference evidence="2 3" key="1">
    <citation type="submission" date="2019-12" db="EMBL/GenBank/DDBJ databases">
        <title>Chromosome-level assembly of the Caenorhabditis remanei genome.</title>
        <authorList>
            <person name="Teterina A.A."/>
            <person name="Willis J.H."/>
            <person name="Phillips P.C."/>
        </authorList>
    </citation>
    <scope>NUCLEOTIDE SEQUENCE [LARGE SCALE GENOMIC DNA]</scope>
    <source>
        <strain evidence="2 3">PX506</strain>
        <tissue evidence="2">Whole organism</tissue>
    </source>
</reference>
<dbReference type="EMBL" id="WUAV01000006">
    <property type="protein sequence ID" value="KAF1749136.1"/>
    <property type="molecule type" value="Genomic_DNA"/>
</dbReference>
<accession>A0A6A5G2L0</accession>
<proteinExistence type="predicted"/>
<evidence type="ECO:0000313" key="3">
    <source>
        <dbReference type="Proteomes" id="UP000483820"/>
    </source>
</evidence>
<evidence type="ECO:0000313" key="2">
    <source>
        <dbReference type="EMBL" id="KAF1749136.1"/>
    </source>
</evidence>
<comment type="caution">
    <text evidence="2">The sequence shown here is derived from an EMBL/GenBank/DDBJ whole genome shotgun (WGS) entry which is preliminary data.</text>
</comment>
<sequence>MDPIKANQMVVNIGSIELEHNIPKNAGSNPDEWTAKQSQEYHRREGEKESIRLMDAKIEAEFEKVKKLQLNRHFEVTRINTRRSIYDEKIEKAAERKRISKAIRKRKREEEDQKAADLDIPKRIKLEDVK</sequence>
<protein>
    <submittedName>
        <fullName evidence="2">Uncharacterized protein</fullName>
    </submittedName>
</protein>
<gene>
    <name evidence="2" type="ORF">GCK72_025603</name>
</gene>
<evidence type="ECO:0000256" key="1">
    <source>
        <dbReference type="SAM" id="MobiDB-lite"/>
    </source>
</evidence>
<name>A0A6A5G2L0_CAERE</name>
<dbReference type="GeneID" id="78777935"/>
<organism evidence="2 3">
    <name type="scientific">Caenorhabditis remanei</name>
    <name type="common">Caenorhabditis vulgaris</name>
    <dbReference type="NCBI Taxonomy" id="31234"/>
    <lineage>
        <taxon>Eukaryota</taxon>
        <taxon>Metazoa</taxon>
        <taxon>Ecdysozoa</taxon>
        <taxon>Nematoda</taxon>
        <taxon>Chromadorea</taxon>
        <taxon>Rhabditida</taxon>
        <taxon>Rhabditina</taxon>
        <taxon>Rhabditomorpha</taxon>
        <taxon>Rhabditoidea</taxon>
        <taxon>Rhabditidae</taxon>
        <taxon>Peloderinae</taxon>
        <taxon>Caenorhabditis</taxon>
    </lineage>
</organism>
<dbReference type="AlphaFoldDB" id="A0A6A5G2L0"/>
<dbReference type="Proteomes" id="UP000483820">
    <property type="component" value="Chromosome X"/>
</dbReference>
<dbReference type="RefSeq" id="XP_053579975.1">
    <property type="nucleotide sequence ID" value="XM_053736409.1"/>
</dbReference>
<feature type="region of interest" description="Disordered" evidence="1">
    <location>
        <begin position="21"/>
        <end position="47"/>
    </location>
</feature>